<name>A0A8J3Z908_9ACTN</name>
<proteinExistence type="predicted"/>
<dbReference type="Gene3D" id="3.40.430.10">
    <property type="entry name" value="Dihydrofolate Reductase, subunit A"/>
    <property type="match status" value="1"/>
</dbReference>
<dbReference type="Pfam" id="PF01872">
    <property type="entry name" value="RibD_C"/>
    <property type="match status" value="1"/>
</dbReference>
<protein>
    <submittedName>
        <fullName evidence="2">Deaminase reductase</fullName>
    </submittedName>
</protein>
<dbReference type="RefSeq" id="WP_203996732.1">
    <property type="nucleotide sequence ID" value="NZ_BOPG01000031.1"/>
</dbReference>
<reference evidence="2" key="1">
    <citation type="submission" date="2021-01" db="EMBL/GenBank/DDBJ databases">
        <title>Whole genome shotgun sequence of Virgisporangium aurantiacum NBRC 16421.</title>
        <authorList>
            <person name="Komaki H."/>
            <person name="Tamura T."/>
        </authorList>
    </citation>
    <scope>NUCLEOTIDE SEQUENCE</scope>
    <source>
        <strain evidence="2">NBRC 16421</strain>
    </source>
</reference>
<dbReference type="PANTHER" id="PTHR38011:SF11">
    <property type="entry name" value="2,5-DIAMINO-6-RIBOSYLAMINO-4(3H)-PYRIMIDINONE 5'-PHOSPHATE REDUCTASE"/>
    <property type="match status" value="1"/>
</dbReference>
<organism evidence="2 3">
    <name type="scientific">Virgisporangium aurantiacum</name>
    <dbReference type="NCBI Taxonomy" id="175570"/>
    <lineage>
        <taxon>Bacteria</taxon>
        <taxon>Bacillati</taxon>
        <taxon>Actinomycetota</taxon>
        <taxon>Actinomycetes</taxon>
        <taxon>Micromonosporales</taxon>
        <taxon>Micromonosporaceae</taxon>
        <taxon>Virgisporangium</taxon>
    </lineage>
</organism>
<dbReference type="InterPro" id="IPR050765">
    <property type="entry name" value="Riboflavin_Biosynth_HTPR"/>
</dbReference>
<evidence type="ECO:0000259" key="1">
    <source>
        <dbReference type="Pfam" id="PF01872"/>
    </source>
</evidence>
<dbReference type="PANTHER" id="PTHR38011">
    <property type="entry name" value="DIHYDROFOLATE REDUCTASE FAMILY PROTEIN (AFU_ORTHOLOGUE AFUA_8G06820)"/>
    <property type="match status" value="1"/>
</dbReference>
<gene>
    <name evidence="2" type="ORF">Vau01_049270</name>
</gene>
<sequence length="183" mass="20301">MTRNVVLYELMSLDGVAEEPGEGNWFVDADERLMDNLTQVVARQDTVLLGRRTYEKWVPYWPTATMQPFADFINTTPKILFSATAPGDAWSATTHVTAPAAGYVADLKRRAGGDIGIHGSITLARSLLRENLVDELRLVVAPSLAGRGRRLFDDDGDLRRFSLVDADRSGGCLLLHYSRNYEA</sequence>
<dbReference type="InterPro" id="IPR024072">
    <property type="entry name" value="DHFR-like_dom_sf"/>
</dbReference>
<feature type="domain" description="Bacterial bifunctional deaminase-reductase C-terminal" evidence="1">
    <location>
        <begin position="5"/>
        <end position="168"/>
    </location>
</feature>
<dbReference type="InterPro" id="IPR002734">
    <property type="entry name" value="RibDG_C"/>
</dbReference>
<dbReference type="GO" id="GO:0008703">
    <property type="term" value="F:5-amino-6-(5-phosphoribosylamino)uracil reductase activity"/>
    <property type="evidence" value="ECO:0007669"/>
    <property type="project" value="InterPro"/>
</dbReference>
<comment type="caution">
    <text evidence="2">The sequence shown here is derived from an EMBL/GenBank/DDBJ whole genome shotgun (WGS) entry which is preliminary data.</text>
</comment>
<dbReference type="EMBL" id="BOPG01000031">
    <property type="protein sequence ID" value="GIJ57411.1"/>
    <property type="molecule type" value="Genomic_DNA"/>
</dbReference>
<accession>A0A8J3Z908</accession>
<dbReference type="AlphaFoldDB" id="A0A8J3Z908"/>
<evidence type="ECO:0000313" key="3">
    <source>
        <dbReference type="Proteomes" id="UP000612585"/>
    </source>
</evidence>
<dbReference type="Proteomes" id="UP000612585">
    <property type="component" value="Unassembled WGS sequence"/>
</dbReference>
<evidence type="ECO:0000313" key="2">
    <source>
        <dbReference type="EMBL" id="GIJ57411.1"/>
    </source>
</evidence>
<dbReference type="GO" id="GO:0009231">
    <property type="term" value="P:riboflavin biosynthetic process"/>
    <property type="evidence" value="ECO:0007669"/>
    <property type="project" value="InterPro"/>
</dbReference>
<keyword evidence="3" id="KW-1185">Reference proteome</keyword>
<dbReference type="SUPFAM" id="SSF53597">
    <property type="entry name" value="Dihydrofolate reductase-like"/>
    <property type="match status" value="1"/>
</dbReference>